<reference evidence="2" key="1">
    <citation type="submission" date="2023-04" db="EMBL/GenBank/DDBJ databases">
        <authorList>
            <person name="Vijverberg K."/>
            <person name="Xiong W."/>
            <person name="Schranz E."/>
        </authorList>
    </citation>
    <scope>NUCLEOTIDE SEQUENCE</scope>
</reference>
<proteinExistence type="predicted"/>
<feature type="compositionally biased region" description="Acidic residues" evidence="1">
    <location>
        <begin position="149"/>
        <end position="168"/>
    </location>
</feature>
<gene>
    <name evidence="2" type="ORF">LSALG_LOCUS20815</name>
</gene>
<evidence type="ECO:0000313" key="2">
    <source>
        <dbReference type="EMBL" id="CAI9281099.1"/>
    </source>
</evidence>
<dbReference type="EMBL" id="OX465080">
    <property type="protein sequence ID" value="CAI9281099.1"/>
    <property type="molecule type" value="Genomic_DNA"/>
</dbReference>
<name>A0AA35YVX2_LACSI</name>
<organism evidence="2 3">
    <name type="scientific">Lactuca saligna</name>
    <name type="common">Willowleaf lettuce</name>
    <dbReference type="NCBI Taxonomy" id="75948"/>
    <lineage>
        <taxon>Eukaryota</taxon>
        <taxon>Viridiplantae</taxon>
        <taxon>Streptophyta</taxon>
        <taxon>Embryophyta</taxon>
        <taxon>Tracheophyta</taxon>
        <taxon>Spermatophyta</taxon>
        <taxon>Magnoliopsida</taxon>
        <taxon>eudicotyledons</taxon>
        <taxon>Gunneridae</taxon>
        <taxon>Pentapetalae</taxon>
        <taxon>asterids</taxon>
        <taxon>campanulids</taxon>
        <taxon>Asterales</taxon>
        <taxon>Asteraceae</taxon>
        <taxon>Cichorioideae</taxon>
        <taxon>Cichorieae</taxon>
        <taxon>Lactucinae</taxon>
        <taxon>Lactuca</taxon>
    </lineage>
</organism>
<sequence>MNLTLVVVEVCIFLKDYLDSVECIQHLASLEDPLAQNVELEIMDEEYAQGLSTPPEEEGDDDEDEEEDEEYDFTSIAESFGRVVVPFVVDQLVVNPSFGKVGILTSALSSISGEPLVEVNGKITIIGISEVDIDWARFDSQRYPQDENSSWDDDGDDNDEDDGEDDISDTIPAGANNVGLEDGEIRSNNVKVVKESNLEDSTSNTSNKSRSPEVRLLSVDIVTQHSFFSIGQSLLKCPTPPHK</sequence>
<feature type="compositionally biased region" description="Polar residues" evidence="1">
    <location>
        <begin position="199"/>
        <end position="209"/>
    </location>
</feature>
<feature type="region of interest" description="Disordered" evidence="1">
    <location>
        <begin position="142"/>
        <end position="212"/>
    </location>
</feature>
<dbReference type="Proteomes" id="UP001177003">
    <property type="component" value="Chromosome 4"/>
</dbReference>
<feature type="region of interest" description="Disordered" evidence="1">
    <location>
        <begin position="47"/>
        <end position="71"/>
    </location>
</feature>
<protein>
    <submittedName>
        <fullName evidence="2">Uncharacterized protein</fullName>
    </submittedName>
</protein>
<evidence type="ECO:0000313" key="3">
    <source>
        <dbReference type="Proteomes" id="UP001177003"/>
    </source>
</evidence>
<keyword evidence="3" id="KW-1185">Reference proteome</keyword>
<feature type="compositionally biased region" description="Acidic residues" evidence="1">
    <location>
        <begin position="55"/>
        <end position="71"/>
    </location>
</feature>
<accession>A0AA35YVX2</accession>
<dbReference type="AlphaFoldDB" id="A0AA35YVX2"/>
<evidence type="ECO:0000256" key="1">
    <source>
        <dbReference type="SAM" id="MobiDB-lite"/>
    </source>
</evidence>